<organism evidence="2 3">
    <name type="scientific">Paenarthrobacter aromaticivorans</name>
    <dbReference type="NCBI Taxonomy" id="2849150"/>
    <lineage>
        <taxon>Bacteria</taxon>
        <taxon>Bacillati</taxon>
        <taxon>Actinomycetota</taxon>
        <taxon>Actinomycetes</taxon>
        <taxon>Micrococcales</taxon>
        <taxon>Micrococcaceae</taxon>
        <taxon>Paenarthrobacter</taxon>
    </lineage>
</organism>
<dbReference type="Proteomes" id="UP000824166">
    <property type="component" value="Unassembled WGS sequence"/>
</dbReference>
<evidence type="ECO:0008006" key="4">
    <source>
        <dbReference type="Google" id="ProtNLM"/>
    </source>
</evidence>
<sequence>MQDNAGFYAPLQYQQLWLWLGLVLLLLVACWYGWILWPVRKAAPKTPAGAHGTSYDLETLRASCLSAIDTLEREADAGRLPGRDAHQRLSLLVREFAGAATGLPATSMTLEELRRNGLDQFAVGIALIYPNEFAPVAMQSVRDSANTARQVVRAWN</sequence>
<name>A0ABS6I6Y0_9MICC</name>
<evidence type="ECO:0000256" key="1">
    <source>
        <dbReference type="SAM" id="Phobius"/>
    </source>
</evidence>
<dbReference type="RefSeq" id="WP_216925505.1">
    <property type="nucleotide sequence ID" value="NZ_JAHOPC010000008.1"/>
</dbReference>
<comment type="caution">
    <text evidence="2">The sequence shown here is derived from an EMBL/GenBank/DDBJ whole genome shotgun (WGS) entry which is preliminary data.</text>
</comment>
<proteinExistence type="predicted"/>
<protein>
    <recommendedName>
        <fullName evidence="4">DUF4381 domain-containing protein</fullName>
    </recommendedName>
</protein>
<evidence type="ECO:0000313" key="2">
    <source>
        <dbReference type="EMBL" id="MBU8867374.1"/>
    </source>
</evidence>
<accession>A0ABS6I6Y0</accession>
<keyword evidence="3" id="KW-1185">Reference proteome</keyword>
<dbReference type="EMBL" id="JAHOPC010000008">
    <property type="protein sequence ID" value="MBU8867374.1"/>
    <property type="molecule type" value="Genomic_DNA"/>
</dbReference>
<keyword evidence="1" id="KW-0472">Membrane</keyword>
<keyword evidence="1" id="KW-0812">Transmembrane</keyword>
<keyword evidence="1" id="KW-1133">Transmembrane helix</keyword>
<evidence type="ECO:0000313" key="3">
    <source>
        <dbReference type="Proteomes" id="UP000824166"/>
    </source>
</evidence>
<gene>
    <name evidence="2" type="ORF">KSW38_13870</name>
</gene>
<reference evidence="2 3" key="1">
    <citation type="submission" date="2021-06" db="EMBL/GenBank/DDBJ databases">
        <authorList>
            <person name="Jeong J.W."/>
        </authorList>
    </citation>
    <scope>NUCLEOTIDE SEQUENCE [LARGE SCALE GENOMIC DNA]</scope>
    <source>
        <strain evidence="2 3">MMS21-TAE1-1</strain>
    </source>
</reference>
<feature type="transmembrane region" description="Helical" evidence="1">
    <location>
        <begin position="16"/>
        <end position="37"/>
    </location>
</feature>